<feature type="disulfide bond" evidence="12">
    <location>
        <begin position="326"/>
        <end position="336"/>
    </location>
</feature>
<dbReference type="Proteomes" id="UP000571324">
    <property type="component" value="Unassembled WGS sequence"/>
</dbReference>
<dbReference type="CDD" id="cd00063">
    <property type="entry name" value="FN3"/>
    <property type="match status" value="13"/>
</dbReference>
<feature type="domain" description="EGF-like" evidence="13">
    <location>
        <begin position="322"/>
        <end position="353"/>
    </location>
</feature>
<feature type="disulfide bond" evidence="12">
    <location>
        <begin position="250"/>
        <end position="259"/>
    </location>
</feature>
<dbReference type="FunFam" id="2.60.40.10:FF:000162">
    <property type="entry name" value="Tenascin C"/>
    <property type="match status" value="1"/>
</dbReference>
<dbReference type="PROSITE" id="PS00022">
    <property type="entry name" value="EGF_1"/>
    <property type="match status" value="4"/>
</dbReference>
<dbReference type="Gene3D" id="2.60.40.10">
    <property type="entry name" value="Immunoglobulins"/>
    <property type="match status" value="14"/>
</dbReference>
<dbReference type="Pfam" id="PF25024">
    <property type="entry name" value="EGF_TEN"/>
    <property type="match status" value="1"/>
</dbReference>
<keyword evidence="6" id="KW-0732">Signal</keyword>
<evidence type="ECO:0000256" key="5">
    <source>
        <dbReference type="ARBA" id="ARBA00022536"/>
    </source>
</evidence>
<feature type="domain" description="Fibronectin type-III" evidence="14">
    <location>
        <begin position="1562"/>
        <end position="1651"/>
    </location>
</feature>
<dbReference type="InterPro" id="IPR014716">
    <property type="entry name" value="Fibrinogen_a/b/g_C_1"/>
</dbReference>
<sequence length="2141" mass="233113">GGLIKRIIRHKRETGLNVTLSEDNQPVVFNHVYNIKLPVGSLCSVDLDSASGDADLKAEIEPVKNYEEHTVNEGNQIVFTHRINIPRRACGCAAAPDIKDLLSRLEELEGLVSSLREQCASGVGCCPNSQAVEGRLDTTPYCSGHGNYSIEICGCICEPGWKGPNCSQASCPSDCNDQGKCVDGLCVCFEGYTGSDCGQELCGQGCGAHGRCVGGQCVCHEGFVGDDCSVPLCPHNCHGRGRCVDSECVCDEGYTGEDCSELICPNDCFDRGRCVNGTCFCEEGFTGEDCGELTCPNDCHGHGRCENGLCVCFEGFVGDDCSETRCPNDCHHRGRCINGRCVCHEGYLGEDCAELRCPNDCHNRGHCVNGQCVCDEGFIGEDCGELRCPNDCNNRGRCENGQCVCHEGFTGDDCGQLRCPNDCNNRGLCVNGQCVCNEGYTGEDCAELRCPHDCHNRGRCVEGRCECDNGFTGEDCGELACPNDCHGRGRCENGRCVCHEGFVGEDCRERSCPNDCNNAGRCVDGRCVCEDGYIGDDCSDGRCHVPLNLAPSSSLGCSENLCQDTGIPECSGLLSPPTELTVTNVTDKTVNLEWKHENLVNEYLVTYVPTSSGGLDMQFTVPGNHTAATIHELEPGVEYFIRVFAILKNKKSIPVSARVATYLPAPEGLRFKSVRETSVQVEWDPLNFSFDGWELVFHNMKKDDNGDITSSLKRPETSYMQPGLAPGQQYNVSIHIVKNNTRGPGLSKVITTKLDAPSQVEAKDVTDTTALITWSKPLAEVEGIELTYGPKDIPGDRTTIDLSEDENQYSIGNLRPHTEYEVTLISRRGDMESDPVKEVFVTDLDAPRNLKRVSQTDNSITLEWKNSHANVDNYRIKFAPISGGDHVEITVPKGSQATTRATLTGLRPGTEYGIGVTAVRNDRESAPATINAGTDLDNPKDLEVMDPTETTLSLRWRRPVAKFDRYRLAYTAPSGKKGDMEIPVDSTSFLLRGLDAGTEYSISLQAEKGRHKSKPTTVKGTTGEAHSLNVSWYVNTGGYSSFVLEHMEISLQSPSHPENPWAGIDSLQTNTSQKIKVTSLNNLTSAALCNPSNRLTLCPYPEEEPELGELSVSKSGWDGFQLTWTAAGGPYESFVLQVQQPGDPEESRNVTVPGTLSSVNVTGLKASTPYNITLQGLVRGRRTSPLSVETTTGEHPAVADLMVSDITPESFNLSWTASNGDFDVFTIEIIDSNRLLEPMEFNLSGSSRTAHISGLSPSTDFIVYLSGTSGGFRTEAVSAAATTVEEPLLSTLSVSNATSASLSLAWEAQDKAFDHFILEVRNSDFPLDSLVLTVPGDSRHHEVTDLKAATNYTVQLHGVIDGQGGQTLTAMATTEAEPQLGTLTLTNVTPDSFNLSWTTRGGPFATFVIQIRDSLAAHEAQELTVPGDTRSAHISGLSDHTAYDILIQGTTRAGGHTEPLTAVVTTEAMPPLENLTVSDMNPYGFTVSWMASENAFDSFLVVVVDSGRLLDPQEFLLSGAQRELKLKGLITGIGYEVLLSGFAKGHQTKPLSTLAVTEAEPEVDNLLVSDATPDGFRLSWTADEGVFNSFVLKIRDTKRKSDPLELIVPGHERTQDITGLKEGTEYEIELYGISSGQRSQPVNAVASTAVGSPKGISFSDITENAATVSWTPPRSRVENFRISYVPVTGGTPNVVTVDGSKTRTKLVKLVPGVDYNVSIISVKGFEESEPVSGILKTALDSPSGLVVVNITDSEALATWQPAIAAVDNYVVSYSSEQEPEVTQMVSGNTVEYDLKGLQPATEYTLNIHALKDTQRSETLSTHFTTGLDAPRDLSATEVQSEAAVINWRPPRAPVTGYLLIYESIDGRVKEVILNPETTSYSLTELSPSTQYTVKLQALSGALRSKTIPTVLTTTGLLYPYPKDCSQALLNGEATSGLYTIYVNGDKAQPLQVFCDMGEDGGGWIVFLRRQNGKEDFYRNWKTYVAGFGDPKDEFWIGLENLHKITSQGQYELRVDLRDKGDTAYAVYDRFSVGDAKSRYRLRVDGYSGTAGDSMTYHNGRSFSTFDKDNDSAITNCALSYKGAFWYKNCHRVNLMGRYGDNSHSQGVNWFHWKGHEYSIEFAEMKLRPSSFRNLEGRRKRA</sequence>
<keyword evidence="3" id="KW-0964">Secreted</keyword>
<dbReference type="InterPro" id="IPR041161">
    <property type="entry name" value="EGF_Tenascin"/>
</dbReference>
<evidence type="ECO:0000313" key="16">
    <source>
        <dbReference type="EMBL" id="NWV23338.1"/>
    </source>
</evidence>
<dbReference type="Pfam" id="PF18720">
    <property type="entry name" value="EGF_Tenascin"/>
    <property type="match status" value="1"/>
</dbReference>
<evidence type="ECO:0000256" key="2">
    <source>
        <dbReference type="ARBA" id="ARBA00008673"/>
    </source>
</evidence>
<dbReference type="EMBL" id="VZRL01003421">
    <property type="protein sequence ID" value="NWV23338.1"/>
    <property type="molecule type" value="Genomic_DNA"/>
</dbReference>
<feature type="domain" description="Fibronectin type-III" evidence="14">
    <location>
        <begin position="1742"/>
        <end position="1828"/>
    </location>
</feature>
<dbReference type="FunFam" id="2.60.40.10:FF:000099">
    <property type="entry name" value="Fibronectin 1"/>
    <property type="match status" value="1"/>
</dbReference>
<dbReference type="FunFam" id="2.60.40.10:FF:000293">
    <property type="entry name" value="Tenascin C"/>
    <property type="match status" value="1"/>
</dbReference>
<evidence type="ECO:0000256" key="6">
    <source>
        <dbReference type="ARBA" id="ARBA00022729"/>
    </source>
</evidence>
<dbReference type="GO" id="GO:0007155">
    <property type="term" value="P:cell adhesion"/>
    <property type="evidence" value="ECO:0007669"/>
    <property type="project" value="UniProtKB-KW"/>
</dbReference>
<comment type="caution">
    <text evidence="16">The sequence shown here is derived from an EMBL/GenBank/DDBJ whole genome shotgun (WGS) entry which is preliminary data.</text>
</comment>
<feature type="domain" description="Fibronectin type-III" evidence="14">
    <location>
        <begin position="1288"/>
        <end position="1378"/>
    </location>
</feature>
<feature type="disulfide bond" evidence="12">
    <location>
        <begin position="233"/>
        <end position="243"/>
    </location>
</feature>
<keyword evidence="11" id="KW-0325">Glycoprotein</keyword>
<reference evidence="16 17" key="1">
    <citation type="submission" date="2019-09" db="EMBL/GenBank/DDBJ databases">
        <title>Bird 10,000 Genomes (B10K) Project - Family phase.</title>
        <authorList>
            <person name="Zhang G."/>
        </authorList>
    </citation>
    <scope>NUCLEOTIDE SEQUENCE [LARGE SCALE GENOMIC DNA]</scope>
    <source>
        <strain evidence="16">B10K-DU-029-52</strain>
    </source>
</reference>
<dbReference type="GO" id="GO:0030155">
    <property type="term" value="P:regulation of cell adhesion"/>
    <property type="evidence" value="ECO:0007669"/>
    <property type="project" value="TreeGrafter"/>
</dbReference>
<dbReference type="FunFam" id="2.60.40.10:FF:000611">
    <property type="entry name" value="Tenascin C"/>
    <property type="match status" value="1"/>
</dbReference>
<dbReference type="Pfam" id="PF00041">
    <property type="entry name" value="fn3"/>
    <property type="match status" value="13"/>
</dbReference>
<dbReference type="InterPro" id="IPR013783">
    <property type="entry name" value="Ig-like_fold"/>
</dbReference>
<evidence type="ECO:0000256" key="12">
    <source>
        <dbReference type="PROSITE-ProRule" id="PRU00076"/>
    </source>
</evidence>
<dbReference type="PROSITE" id="PS50853">
    <property type="entry name" value="FN3"/>
    <property type="match status" value="12"/>
</dbReference>
<dbReference type="InterPro" id="IPR050991">
    <property type="entry name" value="ECM_Regulatory_Proteins"/>
</dbReference>
<dbReference type="SUPFAM" id="SSF49265">
    <property type="entry name" value="Fibronectin type III"/>
    <property type="match status" value="10"/>
</dbReference>
<keyword evidence="4" id="KW-0272">Extracellular matrix</keyword>
<feature type="domain" description="Fibronectin type-III" evidence="14">
    <location>
        <begin position="1199"/>
        <end position="1287"/>
    </location>
</feature>
<evidence type="ECO:0000313" key="17">
    <source>
        <dbReference type="Proteomes" id="UP000571324"/>
    </source>
</evidence>
<keyword evidence="7" id="KW-0677">Repeat</keyword>
<evidence type="ECO:0000256" key="7">
    <source>
        <dbReference type="ARBA" id="ARBA00022737"/>
    </source>
</evidence>
<comment type="subcellular location">
    <subcellularLocation>
        <location evidence="1">Secreted</location>
        <location evidence="1">Extracellular space</location>
        <location evidence="1">Extracellular matrix</location>
    </subcellularLocation>
</comment>
<feature type="domain" description="Fibronectin type-III" evidence="14">
    <location>
        <begin position="847"/>
        <end position="937"/>
    </location>
</feature>
<dbReference type="InterPro" id="IPR036056">
    <property type="entry name" value="Fibrinogen-like_C"/>
</dbReference>
<dbReference type="InterPro" id="IPR002181">
    <property type="entry name" value="Fibrinogen_a/b/g_C_dom"/>
</dbReference>
<dbReference type="Gene3D" id="2.10.25.10">
    <property type="entry name" value="Laminin"/>
    <property type="match status" value="12"/>
</dbReference>
<proteinExistence type="inferred from homology"/>
<accession>A0A7K6DB65</accession>
<dbReference type="FunFam" id="2.60.40.10:FF:000207">
    <property type="entry name" value="Tenascin C"/>
    <property type="match status" value="1"/>
</dbReference>
<evidence type="ECO:0000256" key="8">
    <source>
        <dbReference type="ARBA" id="ARBA00022889"/>
    </source>
</evidence>
<evidence type="ECO:0000256" key="9">
    <source>
        <dbReference type="ARBA" id="ARBA00023054"/>
    </source>
</evidence>
<dbReference type="NCBIfam" id="NF040941">
    <property type="entry name" value="GGGWT_bact"/>
    <property type="match status" value="1"/>
</dbReference>
<feature type="domain" description="Fibronectin type-III" evidence="14">
    <location>
        <begin position="756"/>
        <end position="846"/>
    </location>
</feature>
<dbReference type="FunFam" id="2.60.40.10:FF:000201">
    <property type="entry name" value="Tenascin C"/>
    <property type="match status" value="1"/>
</dbReference>
<dbReference type="PROSITE" id="PS51406">
    <property type="entry name" value="FIBRINOGEN_C_2"/>
    <property type="match status" value="1"/>
</dbReference>
<dbReference type="Gene3D" id="2.20.25.10">
    <property type="match status" value="1"/>
</dbReference>
<dbReference type="FunFam" id="2.60.40.10:FF:000274">
    <property type="entry name" value="Tenascin C"/>
    <property type="match status" value="1"/>
</dbReference>
<dbReference type="PANTHER" id="PTHR46708:SF1">
    <property type="entry name" value="TENASCIN"/>
    <property type="match status" value="1"/>
</dbReference>
<keyword evidence="5 12" id="KW-0245">EGF-like domain</keyword>
<dbReference type="SMART" id="SM00060">
    <property type="entry name" value="FN3"/>
    <property type="match status" value="15"/>
</dbReference>
<dbReference type="Pfam" id="PF07974">
    <property type="entry name" value="EGF_2"/>
    <property type="match status" value="1"/>
</dbReference>
<dbReference type="FunFam" id="2.10.25.10:FF:000001">
    <property type="entry name" value="Tenascin C"/>
    <property type="match status" value="11"/>
</dbReference>
<evidence type="ECO:0000256" key="3">
    <source>
        <dbReference type="ARBA" id="ARBA00022525"/>
    </source>
</evidence>
<evidence type="ECO:0000259" key="15">
    <source>
        <dbReference type="PROSITE" id="PS51406"/>
    </source>
</evidence>
<dbReference type="FunFam" id="2.60.40.10:FF:000398">
    <property type="entry name" value="Tenascin C"/>
    <property type="match status" value="1"/>
</dbReference>
<evidence type="ECO:0000259" key="14">
    <source>
        <dbReference type="PROSITE" id="PS50853"/>
    </source>
</evidence>
<feature type="domain" description="Fibronectin type-III" evidence="14">
    <location>
        <begin position="576"/>
        <end position="666"/>
    </location>
</feature>
<feature type="domain" description="Fibronectin type-III" evidence="14">
    <location>
        <begin position="938"/>
        <end position="1028"/>
    </location>
</feature>
<dbReference type="CDD" id="cd00087">
    <property type="entry name" value="FReD"/>
    <property type="match status" value="1"/>
</dbReference>
<keyword evidence="17" id="KW-1185">Reference proteome</keyword>
<dbReference type="PANTHER" id="PTHR46708">
    <property type="entry name" value="TENASCIN"/>
    <property type="match status" value="1"/>
</dbReference>
<gene>
    <name evidence="16" type="primary">Tnc</name>
    <name evidence="16" type="ORF">ORISOL_R10133</name>
</gene>
<dbReference type="OrthoDB" id="6130531at2759"/>
<organism evidence="16 17">
    <name type="scientific">Origma solitaria</name>
    <dbReference type="NCBI Taxonomy" id="720586"/>
    <lineage>
        <taxon>Eukaryota</taxon>
        <taxon>Metazoa</taxon>
        <taxon>Chordata</taxon>
        <taxon>Craniata</taxon>
        <taxon>Vertebrata</taxon>
        <taxon>Euteleostomi</taxon>
        <taxon>Archelosauria</taxon>
        <taxon>Archosauria</taxon>
        <taxon>Dinosauria</taxon>
        <taxon>Saurischia</taxon>
        <taxon>Theropoda</taxon>
        <taxon>Coelurosauria</taxon>
        <taxon>Aves</taxon>
        <taxon>Neognathae</taxon>
        <taxon>Neoaves</taxon>
        <taxon>Telluraves</taxon>
        <taxon>Australaves</taxon>
        <taxon>Passeriformes</taxon>
        <taxon>Meliphagoidea</taxon>
        <taxon>Acanthizidae</taxon>
        <taxon>Origma</taxon>
    </lineage>
</organism>
<dbReference type="SMART" id="SM00181">
    <property type="entry name" value="EGF"/>
    <property type="match status" value="12"/>
</dbReference>
<evidence type="ECO:0000256" key="1">
    <source>
        <dbReference type="ARBA" id="ARBA00004498"/>
    </source>
</evidence>
<comment type="caution">
    <text evidence="12">Lacks conserved residue(s) required for the propagation of feature annotation.</text>
</comment>
<dbReference type="CDD" id="cd00054">
    <property type="entry name" value="EGF_CA"/>
    <property type="match status" value="6"/>
</dbReference>
<feature type="domain" description="Fibronectin type-III" evidence="14">
    <location>
        <begin position="1652"/>
        <end position="1741"/>
    </location>
</feature>
<feature type="domain" description="Fibronectin type-III" evidence="14">
    <location>
        <begin position="1106"/>
        <end position="1197"/>
    </location>
</feature>
<feature type="non-terminal residue" evidence="16">
    <location>
        <position position="2141"/>
    </location>
</feature>
<dbReference type="SMART" id="SM00186">
    <property type="entry name" value="FBG"/>
    <property type="match status" value="1"/>
</dbReference>
<dbReference type="FunFam" id="2.60.40.10:FF:000529">
    <property type="entry name" value="Tenascin C"/>
    <property type="match status" value="1"/>
</dbReference>
<evidence type="ECO:0000259" key="13">
    <source>
        <dbReference type="PROSITE" id="PS50026"/>
    </source>
</evidence>
<name>A0A7K6DB65_9PASS</name>
<feature type="domain" description="Fibrinogen C-terminal" evidence="15">
    <location>
        <begin position="1915"/>
        <end position="2130"/>
    </location>
</feature>
<dbReference type="GO" id="GO:0005615">
    <property type="term" value="C:extracellular space"/>
    <property type="evidence" value="ECO:0007669"/>
    <property type="project" value="TreeGrafter"/>
</dbReference>
<dbReference type="PROSITE" id="PS01186">
    <property type="entry name" value="EGF_2"/>
    <property type="match status" value="4"/>
</dbReference>
<feature type="domain" description="EGF-like" evidence="13">
    <location>
        <begin position="229"/>
        <end position="260"/>
    </location>
</feature>
<evidence type="ECO:0000256" key="4">
    <source>
        <dbReference type="ARBA" id="ARBA00022530"/>
    </source>
</evidence>
<keyword evidence="9" id="KW-0175">Coiled coil</keyword>
<dbReference type="InterPro" id="IPR013111">
    <property type="entry name" value="EGF_extracell"/>
</dbReference>
<keyword evidence="8" id="KW-0130">Cell adhesion</keyword>
<keyword evidence="10 12" id="KW-1015">Disulfide bond</keyword>
<dbReference type="Pfam" id="PF23106">
    <property type="entry name" value="EGF_Teneurin"/>
    <property type="match status" value="2"/>
</dbReference>
<dbReference type="FunFam" id="3.90.215.10:FF:000001">
    <property type="entry name" value="Tenascin isoform 1"/>
    <property type="match status" value="1"/>
</dbReference>
<dbReference type="PROSITE" id="PS50026">
    <property type="entry name" value="EGF_3"/>
    <property type="match status" value="2"/>
</dbReference>
<comment type="similarity">
    <text evidence="2">Belongs to the tenascin family.</text>
</comment>
<dbReference type="InterPro" id="IPR036116">
    <property type="entry name" value="FN3_sf"/>
</dbReference>
<dbReference type="InterPro" id="IPR003961">
    <property type="entry name" value="FN3_dom"/>
</dbReference>
<feature type="disulfide bond" evidence="12">
    <location>
        <begin position="343"/>
        <end position="352"/>
    </location>
</feature>
<evidence type="ECO:0000256" key="10">
    <source>
        <dbReference type="ARBA" id="ARBA00023157"/>
    </source>
</evidence>
<dbReference type="SUPFAM" id="SSF56496">
    <property type="entry name" value="Fibrinogen C-terminal domain-like"/>
    <property type="match status" value="1"/>
</dbReference>
<feature type="domain" description="Fibronectin type-III" evidence="14">
    <location>
        <begin position="1829"/>
        <end position="1917"/>
    </location>
</feature>
<dbReference type="Gene3D" id="3.90.215.10">
    <property type="entry name" value="Gamma Fibrinogen, chain A, domain 1"/>
    <property type="match status" value="1"/>
</dbReference>
<dbReference type="Pfam" id="PF00147">
    <property type="entry name" value="Fibrinogen_C"/>
    <property type="match status" value="1"/>
</dbReference>
<evidence type="ECO:0000256" key="11">
    <source>
        <dbReference type="ARBA" id="ARBA00023180"/>
    </source>
</evidence>
<feature type="non-terminal residue" evidence="16">
    <location>
        <position position="1"/>
    </location>
</feature>
<protein>
    <submittedName>
        <fullName evidence="16">TENA protein</fullName>
    </submittedName>
</protein>
<dbReference type="InterPro" id="IPR000742">
    <property type="entry name" value="EGF"/>
</dbReference>
<feature type="domain" description="Fibronectin type-III" evidence="14">
    <location>
        <begin position="1379"/>
        <end position="1471"/>
    </location>
</feature>